<dbReference type="SUPFAM" id="SSF52540">
    <property type="entry name" value="P-loop containing nucleoside triphosphate hydrolases"/>
    <property type="match status" value="1"/>
</dbReference>
<dbReference type="InterPro" id="IPR058031">
    <property type="entry name" value="AAA_lid_NorR"/>
</dbReference>
<dbReference type="Gene3D" id="3.40.50.300">
    <property type="entry name" value="P-loop containing nucleotide triphosphate hydrolases"/>
    <property type="match status" value="1"/>
</dbReference>
<evidence type="ECO:0000256" key="7">
    <source>
        <dbReference type="ARBA" id="ARBA00023231"/>
    </source>
</evidence>
<dbReference type="Pfam" id="PF00072">
    <property type="entry name" value="Response_reg"/>
    <property type="match status" value="1"/>
</dbReference>
<keyword evidence="6" id="KW-0010">Activator</keyword>
<dbReference type="GO" id="GO:0003677">
    <property type="term" value="F:DNA binding"/>
    <property type="evidence" value="ECO:0007669"/>
    <property type="project" value="UniProtKB-KW"/>
</dbReference>
<organism evidence="13 14">
    <name type="scientific">Handelsmanbacteria sp. (strain RIFCSPLOWO2_12_FULL_64_10)</name>
    <dbReference type="NCBI Taxonomy" id="1817868"/>
    <lineage>
        <taxon>Bacteria</taxon>
        <taxon>Candidatus Handelsmaniibacteriota</taxon>
    </lineage>
</organism>
<evidence type="ECO:0000256" key="6">
    <source>
        <dbReference type="ARBA" id="ARBA00023159"/>
    </source>
</evidence>
<dbReference type="CDD" id="cd00009">
    <property type="entry name" value="AAA"/>
    <property type="match status" value="1"/>
</dbReference>
<evidence type="ECO:0000256" key="1">
    <source>
        <dbReference type="ARBA" id="ARBA00019059"/>
    </source>
</evidence>
<dbReference type="EMBL" id="MFKF01000371">
    <property type="protein sequence ID" value="OGG45607.1"/>
    <property type="molecule type" value="Genomic_DNA"/>
</dbReference>
<dbReference type="PROSITE" id="PS50110">
    <property type="entry name" value="RESPONSE_REGULATORY"/>
    <property type="match status" value="1"/>
</dbReference>
<name>A0A1F6C9K0_HANXR</name>
<evidence type="ECO:0000256" key="3">
    <source>
        <dbReference type="ARBA" id="ARBA00022840"/>
    </source>
</evidence>
<dbReference type="GO" id="GO:0005524">
    <property type="term" value="F:ATP binding"/>
    <property type="evidence" value="ECO:0007669"/>
    <property type="project" value="UniProtKB-KW"/>
</dbReference>
<reference evidence="13 14" key="1">
    <citation type="journal article" date="2016" name="Nat. Commun.">
        <title>Thousands of microbial genomes shed light on interconnected biogeochemical processes in an aquifer system.</title>
        <authorList>
            <person name="Anantharaman K."/>
            <person name="Brown C.T."/>
            <person name="Hug L.A."/>
            <person name="Sharon I."/>
            <person name="Castelle C.J."/>
            <person name="Probst A.J."/>
            <person name="Thomas B.C."/>
            <person name="Singh A."/>
            <person name="Wilkins M.J."/>
            <person name="Karaoz U."/>
            <person name="Brodie E.L."/>
            <person name="Williams K.H."/>
            <person name="Hubbard S.S."/>
            <person name="Banfield J.F."/>
        </authorList>
    </citation>
    <scope>NUCLEOTIDE SEQUENCE [LARGE SCALE GENOMIC DNA]</scope>
    <source>
        <strain evidence="14">RIFCSPLOWO2_12_FULL_64_10</strain>
    </source>
</reference>
<dbReference type="InterPro" id="IPR003593">
    <property type="entry name" value="AAA+_ATPase"/>
</dbReference>
<dbReference type="InterPro" id="IPR027417">
    <property type="entry name" value="P-loop_NTPase"/>
</dbReference>
<dbReference type="SMART" id="SM00382">
    <property type="entry name" value="AAA"/>
    <property type="match status" value="1"/>
</dbReference>
<keyword evidence="4" id="KW-0902">Two-component regulatory system</keyword>
<dbReference type="InterPro" id="IPR002078">
    <property type="entry name" value="Sigma_54_int"/>
</dbReference>
<evidence type="ECO:0000259" key="11">
    <source>
        <dbReference type="PROSITE" id="PS50045"/>
    </source>
</evidence>
<evidence type="ECO:0000256" key="4">
    <source>
        <dbReference type="ARBA" id="ARBA00023012"/>
    </source>
</evidence>
<comment type="caution">
    <text evidence="13">The sequence shown here is derived from an EMBL/GenBank/DDBJ whole genome shotgun (WGS) entry which is preliminary data.</text>
</comment>
<dbReference type="Pfam" id="PF25601">
    <property type="entry name" value="AAA_lid_14"/>
    <property type="match status" value="1"/>
</dbReference>
<dbReference type="Pfam" id="PF00158">
    <property type="entry name" value="Sigma54_activat"/>
    <property type="match status" value="1"/>
</dbReference>
<dbReference type="PROSITE" id="PS50045">
    <property type="entry name" value="SIGMA54_INTERACT_4"/>
    <property type="match status" value="1"/>
</dbReference>
<evidence type="ECO:0000256" key="8">
    <source>
        <dbReference type="ARBA" id="ARBA00029881"/>
    </source>
</evidence>
<dbReference type="PANTHER" id="PTHR32071">
    <property type="entry name" value="TRANSCRIPTIONAL REGULATORY PROTEIN"/>
    <property type="match status" value="1"/>
</dbReference>
<evidence type="ECO:0000313" key="14">
    <source>
        <dbReference type="Proteomes" id="UP000178606"/>
    </source>
</evidence>
<keyword evidence="5" id="KW-0238">DNA-binding</keyword>
<feature type="modified residue" description="4-aspartylphosphate" evidence="10">
    <location>
        <position position="54"/>
    </location>
</feature>
<evidence type="ECO:0000256" key="5">
    <source>
        <dbReference type="ARBA" id="ARBA00023125"/>
    </source>
</evidence>
<sequence>MSGEKILVVDDDAAIVFALRRTFEKEGYAVVSAKDGVAGLGAIRSGAPDLAFLDITMPGLDGLSVLAKVREEQIDVPVVIVTGFGTMQTAIRAVQLGAYDYITKPLDVDQVRSAARRALELRRLREEVRGLRARLGTRPPEDSIIGNDPKMQEVYKAIGAVTTTPNETNVLITGESGTGKELVARAIHAHGPAAREPFVGINCAALPGDLLESELFGHERGAFTGATDRKPGRFEIAGGGTIFLDEIGGLSPDLQQKLLRVLQEREFERVGGNAPIPVRARFITATNRDLEGEVRRGAFREDLYFRLNVMRIPLPPLRERRGDIPSLVNHFLSRYSRILNKRISGIVPEVLDMLG</sequence>
<dbReference type="PROSITE" id="PS00675">
    <property type="entry name" value="SIGMA54_INTERACT_1"/>
    <property type="match status" value="1"/>
</dbReference>
<evidence type="ECO:0000256" key="10">
    <source>
        <dbReference type="PROSITE-ProRule" id="PRU00169"/>
    </source>
</evidence>
<dbReference type="Proteomes" id="UP000178606">
    <property type="component" value="Unassembled WGS sequence"/>
</dbReference>
<keyword evidence="3" id="KW-0067">ATP-binding</keyword>
<dbReference type="InterPro" id="IPR025662">
    <property type="entry name" value="Sigma_54_int_dom_ATP-bd_1"/>
</dbReference>
<proteinExistence type="predicted"/>
<dbReference type="GO" id="GO:0006355">
    <property type="term" value="P:regulation of DNA-templated transcription"/>
    <property type="evidence" value="ECO:0007669"/>
    <property type="project" value="InterPro"/>
</dbReference>
<gene>
    <name evidence="13" type="ORF">A3F84_15505</name>
</gene>
<feature type="domain" description="Response regulatory" evidence="12">
    <location>
        <begin position="5"/>
        <end position="119"/>
    </location>
</feature>
<keyword evidence="10" id="KW-0597">Phosphoprotein</keyword>
<dbReference type="GO" id="GO:0000160">
    <property type="term" value="P:phosphorelay signal transduction system"/>
    <property type="evidence" value="ECO:0007669"/>
    <property type="project" value="UniProtKB-KW"/>
</dbReference>
<dbReference type="SUPFAM" id="SSF52172">
    <property type="entry name" value="CheY-like"/>
    <property type="match status" value="1"/>
</dbReference>
<dbReference type="Gene3D" id="3.40.50.2300">
    <property type="match status" value="1"/>
</dbReference>
<feature type="non-terminal residue" evidence="13">
    <location>
        <position position="355"/>
    </location>
</feature>
<protein>
    <recommendedName>
        <fullName evidence="1">DNA-binding transcriptional regulator NtrC</fullName>
    </recommendedName>
    <alternativeName>
        <fullName evidence="8">Nitrogen regulation protein NR(I)</fullName>
    </alternativeName>
    <alternativeName>
        <fullName evidence="9">Nitrogen regulator I</fullName>
    </alternativeName>
</protein>
<accession>A0A1F6C9K0</accession>
<dbReference type="PANTHER" id="PTHR32071:SF95">
    <property type="entry name" value="DNA-BINDING TRANSCRIPTIONAL REGULATOR NTRC"/>
    <property type="match status" value="1"/>
</dbReference>
<dbReference type="Gene3D" id="1.10.8.60">
    <property type="match status" value="1"/>
</dbReference>
<dbReference type="SMART" id="SM00448">
    <property type="entry name" value="REC"/>
    <property type="match status" value="1"/>
</dbReference>
<evidence type="ECO:0000313" key="13">
    <source>
        <dbReference type="EMBL" id="OGG45607.1"/>
    </source>
</evidence>
<evidence type="ECO:0000256" key="9">
    <source>
        <dbReference type="ARBA" id="ARBA00031910"/>
    </source>
</evidence>
<feature type="domain" description="Sigma-54 factor interaction" evidence="11">
    <location>
        <begin position="144"/>
        <end position="355"/>
    </location>
</feature>
<dbReference type="FunFam" id="3.40.50.300:FF:000006">
    <property type="entry name" value="DNA-binding transcriptional regulator NtrC"/>
    <property type="match status" value="1"/>
</dbReference>
<dbReference type="InterPro" id="IPR011006">
    <property type="entry name" value="CheY-like_superfamily"/>
</dbReference>
<keyword evidence="7" id="KW-0535">Nitrogen fixation</keyword>
<evidence type="ECO:0000259" key="12">
    <source>
        <dbReference type="PROSITE" id="PS50110"/>
    </source>
</evidence>
<keyword evidence="2" id="KW-0547">Nucleotide-binding</keyword>
<dbReference type="InterPro" id="IPR001789">
    <property type="entry name" value="Sig_transdc_resp-reg_receiver"/>
</dbReference>
<dbReference type="AlphaFoldDB" id="A0A1F6C9K0"/>
<evidence type="ECO:0000256" key="2">
    <source>
        <dbReference type="ARBA" id="ARBA00022741"/>
    </source>
</evidence>